<sequence>MSLCQYCSTIPSRIFSSRRNDQGYHDHHMTFEDLKASADAGCRGCKLFVYSKESYKGRYAGKDVDYPGKVRDRYRLCSTKFGSQNLMFGYTDVGHFRGGCLPEEWRTEQPPLPGSTEIQHLEYEARLITRWTDLCFEKHVQCGHDTQFLPTRVVDVGSLLVPELRLVATTGLEVADRRYIALSHCWGLTMPASARTLQGTLEQYLSRVEYGDLPLTFRDFIDIARRLHVRYVWIDSLCIIQDSREDWEKEAAQMAEVYSKSYLTIAASGSGNGQGGCRVNPEARSYGPVDIDCSCTHAECKTPSHPYRVWARDPNPVGAVLVQNPLNQRGWTVQERELAPRVVHYSHDTIRWECCELSATLEFPCGDPLAFDSGRLFDGGREARPTLIGPPQNDSKQLSSTTKRTLAWFELVQRYTERSLTKQSDILPAMSGIARMIADQTSDRYIAGLWGSSLAHCLLWTHSNSQGLSDYRHSRPYPLLAPTWSWASVKGPLAYTVNGNWYNFNEYPDPKYVPELVEADLVPSGPDPYGALSRASIKLRAKIQVGYTKRVAGSEPSKLFGIGPAASVEPIGYLTRDVWLCEQCCPIGAIDMFFLMCCMNSEPDKEGKIRTTALVLDPDAVAMEPGLNFISMLRSNAAGVLQRFQRVGLADRIDSSFWDTALDLTLTLV</sequence>
<name>A0AAN6RL26_9PLEO</name>
<dbReference type="AlphaFoldDB" id="A0AAN6RL26"/>
<comment type="caution">
    <text evidence="2">The sequence shown here is derived from an EMBL/GenBank/DDBJ whole genome shotgun (WGS) entry which is preliminary data.</text>
</comment>
<dbReference type="EMBL" id="WVTA01000002">
    <property type="protein sequence ID" value="KAK3216383.1"/>
    <property type="molecule type" value="Genomic_DNA"/>
</dbReference>
<gene>
    <name evidence="2" type="ORF">GRF29_8g3122288</name>
</gene>
<dbReference type="InterPro" id="IPR010730">
    <property type="entry name" value="HET"/>
</dbReference>
<organism evidence="2 3">
    <name type="scientific">Pseudopithomyces chartarum</name>
    <dbReference type="NCBI Taxonomy" id="1892770"/>
    <lineage>
        <taxon>Eukaryota</taxon>
        <taxon>Fungi</taxon>
        <taxon>Dikarya</taxon>
        <taxon>Ascomycota</taxon>
        <taxon>Pezizomycotina</taxon>
        <taxon>Dothideomycetes</taxon>
        <taxon>Pleosporomycetidae</taxon>
        <taxon>Pleosporales</taxon>
        <taxon>Massarineae</taxon>
        <taxon>Didymosphaeriaceae</taxon>
        <taxon>Pseudopithomyces</taxon>
    </lineage>
</organism>
<dbReference type="PANTHER" id="PTHR33112">
    <property type="entry name" value="DOMAIN PROTEIN, PUTATIVE-RELATED"/>
    <property type="match status" value="1"/>
</dbReference>
<evidence type="ECO:0000313" key="2">
    <source>
        <dbReference type="EMBL" id="KAK3216383.1"/>
    </source>
</evidence>
<feature type="domain" description="Heterokaryon incompatibility" evidence="1">
    <location>
        <begin position="179"/>
        <end position="335"/>
    </location>
</feature>
<proteinExistence type="predicted"/>
<protein>
    <recommendedName>
        <fullName evidence="1">Heterokaryon incompatibility domain-containing protein</fullName>
    </recommendedName>
</protein>
<evidence type="ECO:0000313" key="3">
    <source>
        <dbReference type="Proteomes" id="UP001280581"/>
    </source>
</evidence>
<reference evidence="2 3" key="1">
    <citation type="submission" date="2021-02" db="EMBL/GenBank/DDBJ databases">
        <title>Genome assembly of Pseudopithomyces chartarum.</title>
        <authorList>
            <person name="Jauregui R."/>
            <person name="Singh J."/>
            <person name="Voisey C."/>
        </authorList>
    </citation>
    <scope>NUCLEOTIDE SEQUENCE [LARGE SCALE GENOMIC DNA]</scope>
    <source>
        <strain evidence="2 3">AGR01</strain>
    </source>
</reference>
<dbReference type="Proteomes" id="UP001280581">
    <property type="component" value="Unassembled WGS sequence"/>
</dbReference>
<evidence type="ECO:0000259" key="1">
    <source>
        <dbReference type="Pfam" id="PF06985"/>
    </source>
</evidence>
<accession>A0AAN6RL26</accession>
<dbReference type="Pfam" id="PF06985">
    <property type="entry name" value="HET"/>
    <property type="match status" value="1"/>
</dbReference>
<keyword evidence="3" id="KW-1185">Reference proteome</keyword>
<dbReference type="PANTHER" id="PTHR33112:SF16">
    <property type="entry name" value="HETEROKARYON INCOMPATIBILITY DOMAIN-CONTAINING PROTEIN"/>
    <property type="match status" value="1"/>
</dbReference>